<dbReference type="RefSeq" id="WP_255891944.1">
    <property type="nucleotide sequence ID" value="NZ_JAFMZM010000005.1"/>
</dbReference>
<comment type="caution">
    <text evidence="4">The sequence shown here is derived from an EMBL/GenBank/DDBJ whole genome shotgun (WGS) entry which is preliminary data.</text>
</comment>
<dbReference type="PANTHER" id="PTHR43798">
    <property type="entry name" value="MONOACYLGLYCEROL LIPASE"/>
    <property type="match status" value="1"/>
</dbReference>
<dbReference type="GO" id="GO:0016787">
    <property type="term" value="F:hydrolase activity"/>
    <property type="evidence" value="ECO:0007669"/>
    <property type="project" value="UniProtKB-KW"/>
</dbReference>
<dbReference type="SUPFAM" id="SSF53474">
    <property type="entry name" value="alpha/beta-Hydrolases"/>
    <property type="match status" value="1"/>
</dbReference>
<evidence type="ECO:0000256" key="2">
    <source>
        <dbReference type="SAM" id="SignalP"/>
    </source>
</evidence>
<dbReference type="Gene3D" id="3.40.50.1820">
    <property type="entry name" value="alpha/beta hydrolase"/>
    <property type="match status" value="1"/>
</dbReference>
<dbReference type="InterPro" id="IPR029058">
    <property type="entry name" value="AB_hydrolase_fold"/>
</dbReference>
<dbReference type="InterPro" id="IPR050266">
    <property type="entry name" value="AB_hydrolase_sf"/>
</dbReference>
<feature type="domain" description="AB hydrolase-1" evidence="3">
    <location>
        <begin position="76"/>
        <end position="221"/>
    </location>
</feature>
<dbReference type="EMBL" id="JBHTCH010000006">
    <property type="protein sequence ID" value="MFC7360201.1"/>
    <property type="molecule type" value="Genomic_DNA"/>
</dbReference>
<dbReference type="PANTHER" id="PTHR43798:SF33">
    <property type="entry name" value="HYDROLASE, PUTATIVE (AFU_ORTHOLOGUE AFUA_2G14860)-RELATED"/>
    <property type="match status" value="1"/>
</dbReference>
<feature type="compositionally biased region" description="Low complexity" evidence="1">
    <location>
        <begin position="40"/>
        <end position="51"/>
    </location>
</feature>
<feature type="signal peptide" evidence="2">
    <location>
        <begin position="1"/>
        <end position="17"/>
    </location>
</feature>
<evidence type="ECO:0000259" key="3">
    <source>
        <dbReference type="Pfam" id="PF00561"/>
    </source>
</evidence>
<reference evidence="5" key="1">
    <citation type="journal article" date="2019" name="Int. J. Syst. Evol. Microbiol.">
        <title>The Global Catalogue of Microorganisms (GCM) 10K type strain sequencing project: providing services to taxonomists for standard genome sequencing and annotation.</title>
        <authorList>
            <consortium name="The Broad Institute Genomics Platform"/>
            <consortium name="The Broad Institute Genome Sequencing Center for Infectious Disease"/>
            <person name="Wu L."/>
            <person name="Ma J."/>
        </authorList>
    </citation>
    <scope>NUCLEOTIDE SEQUENCE [LARGE SCALE GENOMIC DNA]</scope>
    <source>
        <strain evidence="5">FCH27</strain>
    </source>
</reference>
<feature type="region of interest" description="Disordered" evidence="1">
    <location>
        <begin position="21"/>
        <end position="51"/>
    </location>
</feature>
<name>A0ABW2N5K0_9ACTN</name>
<organism evidence="4 5">
    <name type="scientific">Nocardioides astragali</name>
    <dbReference type="NCBI Taxonomy" id="1776736"/>
    <lineage>
        <taxon>Bacteria</taxon>
        <taxon>Bacillati</taxon>
        <taxon>Actinomycetota</taxon>
        <taxon>Actinomycetes</taxon>
        <taxon>Propionibacteriales</taxon>
        <taxon>Nocardioidaceae</taxon>
        <taxon>Nocardioides</taxon>
    </lineage>
</organism>
<keyword evidence="5" id="KW-1185">Reference proteome</keyword>
<sequence>MRVTASALVSAVLVVLASGCGSPSEPDAEGSQPSVRHTSDGSGAPSSADGGIDASYSVGDYELHLTCVGAASAEGPTIVYLHGLGGDGGDVNEALAPELAERGRLCTYDRVNVGLSGREDAQHTGVDSVEDLHTLLTAVDVPPPYLLVGFSFGGLIASMYAGTYPDDIEGVLMIDSSLPTDAEVDALIPPDERAQVIQDQQANGERVDFYATLTEATALVDSVPDVPITYLAARPVGLPPDWPVRRMRALISANQREFVDQFPQGRLVPVRSSHDIDLEQPELVIDEVDRLLGH</sequence>
<keyword evidence="2" id="KW-0732">Signal</keyword>
<dbReference type="Pfam" id="PF00561">
    <property type="entry name" value="Abhydrolase_1"/>
    <property type="match status" value="1"/>
</dbReference>
<dbReference type="Proteomes" id="UP001596524">
    <property type="component" value="Unassembled WGS sequence"/>
</dbReference>
<evidence type="ECO:0000313" key="4">
    <source>
        <dbReference type="EMBL" id="MFC7360201.1"/>
    </source>
</evidence>
<dbReference type="InterPro" id="IPR000073">
    <property type="entry name" value="AB_hydrolase_1"/>
</dbReference>
<keyword evidence="4" id="KW-0378">Hydrolase</keyword>
<dbReference type="PROSITE" id="PS51257">
    <property type="entry name" value="PROKAR_LIPOPROTEIN"/>
    <property type="match status" value="1"/>
</dbReference>
<feature type="chain" id="PRO_5045771876" evidence="2">
    <location>
        <begin position="18"/>
        <end position="294"/>
    </location>
</feature>
<evidence type="ECO:0000313" key="5">
    <source>
        <dbReference type="Proteomes" id="UP001596524"/>
    </source>
</evidence>
<evidence type="ECO:0000256" key="1">
    <source>
        <dbReference type="SAM" id="MobiDB-lite"/>
    </source>
</evidence>
<gene>
    <name evidence="4" type="ORF">ACFQO6_07940</name>
</gene>
<accession>A0ABW2N5K0</accession>
<proteinExistence type="predicted"/>
<protein>
    <submittedName>
        <fullName evidence="4">Alpha/beta fold hydrolase</fullName>
    </submittedName>
</protein>